<dbReference type="Gene3D" id="2.40.70.10">
    <property type="entry name" value="Acid Proteases"/>
    <property type="match status" value="1"/>
</dbReference>
<sequence length="792" mass="90442">MTVEMYDAEFDMLSHFSLDVVRNEKFVRGLRLEIQGFVRAFRPTTHVDSLRLAVDKSLHEKSNLSMTTGRGSTLGRTLRDLPTCRCCGISHGGRCLEGSGKRVFTTTRQEAEQASTIVTDMLPILGHFAFVLFDSGSSHSFISSNFVWQMCLEVKLLGSILSVSTSSGEVMLSKDKIKACEVEIENHVLDVTLLVLDLRDFDVILGMDWLSVNHASIDYSRKERVSVVDTREPEVSLSSKPVVREYPDVFPDELSRLPPPREIDFAIEMEPGTAPISKAPYRMAPAELQELKTAVCFKYWHYEFVVLSFGLTNAPAVFMDLMNKKVSFLGHVVSSEGVSVDPMKIEVVTSLPRPSTVSEVRKVSHSATLITKQASLLRDFERVKITVSLGEVSSLLAQLSVQLTLRQKIIVVQLNDLYLVEKRRLAEADQAKEFFISSYDRLMYQRRLCIPADSAIKMKLLTEAHSSSFFVHSGSTKMYQGLKRVYWWRNMKREVADFVSMCLVCQEVKAPRQRPAGLLQILSMPGWKLENVTMEFITGLPRTLKGYTIIWVVDRLTKSAHFIPAKSTYTARLQLALGTRLDFNITFHPHTHDQTERLNQILEDMLRACVLEFLWSWDTYLHLIEFSYNNSYQTTIGMKPFEALYGRCCRCSVCWGEVGEQRILGLKLVQTTNATIQKIKARMLTAQNRQKSYADVRRNDLEFDMVDMVIFFKVAPMKGVLRFEKKGKLSPRFFMTYHVPMLRKYVADSTHVVDFEPLQINENLSFEEQPIEILAREVKMLRNRGITLVKVL</sequence>
<dbReference type="Proteomes" id="UP000321947">
    <property type="component" value="Unassembled WGS sequence"/>
</dbReference>
<organism evidence="2 3">
    <name type="scientific">Cucumis melo var. makuwa</name>
    <name type="common">Oriental melon</name>
    <dbReference type="NCBI Taxonomy" id="1194695"/>
    <lineage>
        <taxon>Eukaryota</taxon>
        <taxon>Viridiplantae</taxon>
        <taxon>Streptophyta</taxon>
        <taxon>Embryophyta</taxon>
        <taxon>Tracheophyta</taxon>
        <taxon>Spermatophyta</taxon>
        <taxon>Magnoliopsida</taxon>
        <taxon>eudicotyledons</taxon>
        <taxon>Gunneridae</taxon>
        <taxon>Pentapetalae</taxon>
        <taxon>rosids</taxon>
        <taxon>fabids</taxon>
        <taxon>Cucurbitales</taxon>
        <taxon>Cucurbitaceae</taxon>
        <taxon>Benincaseae</taxon>
        <taxon>Cucumis</taxon>
    </lineage>
</organism>
<dbReference type="SUPFAM" id="SSF56672">
    <property type="entry name" value="DNA/RNA polymerases"/>
    <property type="match status" value="1"/>
</dbReference>
<dbReference type="InterPro" id="IPR041588">
    <property type="entry name" value="Integrase_H2C2"/>
</dbReference>
<dbReference type="Gene3D" id="3.30.70.270">
    <property type="match status" value="1"/>
</dbReference>
<dbReference type="InterPro" id="IPR012337">
    <property type="entry name" value="RNaseH-like_sf"/>
</dbReference>
<evidence type="ECO:0000313" key="2">
    <source>
        <dbReference type="EMBL" id="TYK07497.1"/>
    </source>
</evidence>
<dbReference type="AlphaFoldDB" id="A0A5D3C6H3"/>
<dbReference type="InterPro" id="IPR043502">
    <property type="entry name" value="DNA/RNA_pol_sf"/>
</dbReference>
<dbReference type="Gene3D" id="3.30.420.10">
    <property type="entry name" value="Ribonuclease H-like superfamily/Ribonuclease H"/>
    <property type="match status" value="1"/>
</dbReference>
<dbReference type="SUPFAM" id="SSF50630">
    <property type="entry name" value="Acid proteases"/>
    <property type="match status" value="1"/>
</dbReference>
<feature type="domain" description="Integrase zinc-binding" evidence="1">
    <location>
        <begin position="455"/>
        <end position="510"/>
    </location>
</feature>
<dbReference type="GO" id="GO:0003676">
    <property type="term" value="F:nucleic acid binding"/>
    <property type="evidence" value="ECO:0007669"/>
    <property type="project" value="InterPro"/>
</dbReference>
<dbReference type="PANTHER" id="PTHR45835">
    <property type="entry name" value="YALI0A06105P"/>
    <property type="match status" value="1"/>
</dbReference>
<dbReference type="Pfam" id="PF17921">
    <property type="entry name" value="Integrase_H2C2"/>
    <property type="match status" value="1"/>
</dbReference>
<comment type="caution">
    <text evidence="2">The sequence shown here is derived from an EMBL/GenBank/DDBJ whole genome shotgun (WGS) entry which is preliminary data.</text>
</comment>
<dbReference type="InterPro" id="IPR043128">
    <property type="entry name" value="Rev_trsase/Diguanyl_cyclase"/>
</dbReference>
<dbReference type="PANTHER" id="PTHR45835:SF99">
    <property type="entry name" value="CHROMO DOMAIN-CONTAINING PROTEIN-RELATED"/>
    <property type="match status" value="1"/>
</dbReference>
<evidence type="ECO:0000259" key="1">
    <source>
        <dbReference type="Pfam" id="PF17921"/>
    </source>
</evidence>
<protein>
    <submittedName>
        <fullName evidence="2">Putative Retrotransposon protein</fullName>
    </submittedName>
</protein>
<reference evidence="2 3" key="1">
    <citation type="submission" date="2019-08" db="EMBL/GenBank/DDBJ databases">
        <title>Draft genome sequences of two oriental melons (Cucumis melo L. var makuwa).</title>
        <authorList>
            <person name="Kwon S.-Y."/>
        </authorList>
    </citation>
    <scope>NUCLEOTIDE SEQUENCE [LARGE SCALE GENOMIC DNA]</scope>
    <source>
        <strain evidence="3">cv. Chang Bougi</strain>
        <tissue evidence="2">Leaf</tissue>
    </source>
</reference>
<name>A0A5D3C6H3_CUCMM</name>
<dbReference type="SUPFAM" id="SSF53098">
    <property type="entry name" value="Ribonuclease H-like"/>
    <property type="match status" value="1"/>
</dbReference>
<gene>
    <name evidence="2" type="ORF">E5676_scaffold1702G00130</name>
</gene>
<dbReference type="InterPro" id="IPR036397">
    <property type="entry name" value="RNaseH_sf"/>
</dbReference>
<dbReference type="EMBL" id="SSTD01013242">
    <property type="protein sequence ID" value="TYK07497.1"/>
    <property type="molecule type" value="Genomic_DNA"/>
</dbReference>
<evidence type="ECO:0000313" key="3">
    <source>
        <dbReference type="Proteomes" id="UP000321947"/>
    </source>
</evidence>
<dbReference type="Gene3D" id="1.10.340.70">
    <property type="match status" value="1"/>
</dbReference>
<dbReference type="InterPro" id="IPR021109">
    <property type="entry name" value="Peptidase_aspartic_dom_sf"/>
</dbReference>
<proteinExistence type="predicted"/>
<dbReference type="Pfam" id="PF08284">
    <property type="entry name" value="RVP_2"/>
    <property type="match status" value="1"/>
</dbReference>
<accession>A0A5D3C6H3</accession>